<dbReference type="GO" id="GO:0016791">
    <property type="term" value="F:phosphatase activity"/>
    <property type="evidence" value="ECO:0007669"/>
    <property type="project" value="TreeGrafter"/>
</dbReference>
<dbReference type="SUPFAM" id="SSF56784">
    <property type="entry name" value="HAD-like"/>
    <property type="match status" value="1"/>
</dbReference>
<dbReference type="GO" id="GO:0005829">
    <property type="term" value="C:cytosol"/>
    <property type="evidence" value="ECO:0007669"/>
    <property type="project" value="TreeGrafter"/>
</dbReference>
<name>A0A6N7XPW3_9ACTN</name>
<dbReference type="GO" id="GO:0000287">
    <property type="term" value="F:magnesium ion binding"/>
    <property type="evidence" value="ECO:0007669"/>
    <property type="project" value="TreeGrafter"/>
</dbReference>
<reference evidence="1 2" key="1">
    <citation type="submission" date="2019-08" db="EMBL/GenBank/DDBJ databases">
        <title>In-depth cultivation of the pig gut microbiome towards novel bacterial diversity and tailored functional studies.</title>
        <authorList>
            <person name="Wylensek D."/>
            <person name="Hitch T.C.A."/>
            <person name="Clavel T."/>
        </authorList>
    </citation>
    <scope>NUCLEOTIDE SEQUENCE [LARGE SCALE GENOMIC DNA]</scope>
    <source>
        <strain evidence="1 2">CA-Schmier-601-WT-1</strain>
    </source>
</reference>
<keyword evidence="2" id="KW-1185">Reference proteome</keyword>
<dbReference type="Pfam" id="PF08282">
    <property type="entry name" value="Hydrolase_3"/>
    <property type="match status" value="1"/>
</dbReference>
<dbReference type="EMBL" id="VUNC01000001">
    <property type="protein sequence ID" value="MST72026.1"/>
    <property type="molecule type" value="Genomic_DNA"/>
</dbReference>
<organism evidence="1 2">
    <name type="scientific">Olsenella porci</name>
    <dbReference type="NCBI Taxonomy" id="2652279"/>
    <lineage>
        <taxon>Bacteria</taxon>
        <taxon>Bacillati</taxon>
        <taxon>Actinomycetota</taxon>
        <taxon>Coriobacteriia</taxon>
        <taxon>Coriobacteriales</taxon>
        <taxon>Atopobiaceae</taxon>
        <taxon>Olsenella</taxon>
    </lineage>
</organism>
<dbReference type="RefSeq" id="WP_154433746.1">
    <property type="nucleotide sequence ID" value="NZ_VUNC01000001.1"/>
</dbReference>
<evidence type="ECO:0000313" key="1">
    <source>
        <dbReference type="EMBL" id="MST72026.1"/>
    </source>
</evidence>
<dbReference type="PANTHER" id="PTHR10000:SF8">
    <property type="entry name" value="HAD SUPERFAMILY HYDROLASE-LIKE, TYPE 3"/>
    <property type="match status" value="1"/>
</dbReference>
<comment type="caution">
    <text evidence="1">The sequence shown here is derived from an EMBL/GenBank/DDBJ whole genome shotgun (WGS) entry which is preliminary data.</text>
</comment>
<evidence type="ECO:0000313" key="2">
    <source>
        <dbReference type="Proteomes" id="UP000469325"/>
    </source>
</evidence>
<sequence>MIRLALSDMDNTLLPFGQDRVDERTLGAISTLRSSGVRFGPATGRDEQELHRFFAGDDSCFETGIVSNGKKVKVDGELVWARYLDRDALQRLADAFAPVPGVFVAVYPAKTDLSNPAYVLGATPAQMAPYERRFKFNGTIVSQVPDIDVIAATVACEEDEAMDWVRREAARVAPELVVVPPVPNWFDVLPRGVNKGTSLRHLLEALSIGPEEVVFFGDAENDLQIMGEIPNSVAVANATREASEAACWHIGPCWDDAVADALLDIAEVSSTDAPPRFMRDGDEA</sequence>
<dbReference type="InterPro" id="IPR023214">
    <property type="entry name" value="HAD_sf"/>
</dbReference>
<dbReference type="Gene3D" id="3.40.50.1000">
    <property type="entry name" value="HAD superfamily/HAD-like"/>
    <property type="match status" value="1"/>
</dbReference>
<gene>
    <name evidence="1" type="ORF">FYJ68_02720</name>
</gene>
<accession>A0A6N7XPW3</accession>
<proteinExistence type="predicted"/>
<dbReference type="Proteomes" id="UP000469325">
    <property type="component" value="Unassembled WGS sequence"/>
</dbReference>
<dbReference type="InterPro" id="IPR036412">
    <property type="entry name" value="HAD-like_sf"/>
</dbReference>
<dbReference type="Gene3D" id="3.30.1240.10">
    <property type="match status" value="1"/>
</dbReference>
<dbReference type="PANTHER" id="PTHR10000">
    <property type="entry name" value="PHOSPHOSERINE PHOSPHATASE"/>
    <property type="match status" value="1"/>
</dbReference>
<dbReference type="AlphaFoldDB" id="A0A6N7XPW3"/>
<protein>
    <submittedName>
        <fullName evidence="1">HAD family phosphatase</fullName>
    </submittedName>
</protein>